<reference evidence="2 3" key="1">
    <citation type="submission" date="2014-06" db="EMBL/GenBank/DDBJ databases">
        <authorList>
            <person name="Swart Estienne"/>
        </authorList>
    </citation>
    <scope>NUCLEOTIDE SEQUENCE [LARGE SCALE GENOMIC DNA]</scope>
    <source>
        <strain evidence="2 3">130c</strain>
    </source>
</reference>
<dbReference type="EMBL" id="CCKQ01005999">
    <property type="protein sequence ID" value="CDW77281.1"/>
    <property type="molecule type" value="Genomic_DNA"/>
</dbReference>
<gene>
    <name evidence="2" type="primary">Contig17379.g18490</name>
    <name evidence="2" type="ORF">STYLEM_6241</name>
</gene>
<dbReference type="AlphaFoldDB" id="A0A078A5V2"/>
<name>A0A078A5V2_STYLE</name>
<proteinExistence type="predicted"/>
<sequence>MLSRLLVRTRYLTKAPQRLLSSKINENQFNPNEDNDIKTYRGGQSEPDQEHKQYRSTTSQGSGNPDLSEKDRVAQEIQNSNKDWIDMQKQTRDDQPSRLNQFSSDSLKDEKIRDSNTEQSSFQKEEYQNQNARNVGNPKPESDGKYEQKSGNFGVYNQGMQHEEEARVRSFDQGSNKIEGSGMHDQRGIEFQNQPDNSISNTTQQKKLNPKTMNQPDDATIRQGQQKMTEKKKPGEIDSEFPNSKGYGDLNK</sequence>
<feature type="compositionally biased region" description="Basic and acidic residues" evidence="1">
    <location>
        <begin position="161"/>
        <end position="170"/>
    </location>
</feature>
<feature type="compositionally biased region" description="Polar residues" evidence="1">
    <location>
        <begin position="117"/>
        <end position="134"/>
    </location>
</feature>
<evidence type="ECO:0000313" key="3">
    <source>
        <dbReference type="Proteomes" id="UP000039865"/>
    </source>
</evidence>
<organism evidence="2 3">
    <name type="scientific">Stylonychia lemnae</name>
    <name type="common">Ciliate</name>
    <dbReference type="NCBI Taxonomy" id="5949"/>
    <lineage>
        <taxon>Eukaryota</taxon>
        <taxon>Sar</taxon>
        <taxon>Alveolata</taxon>
        <taxon>Ciliophora</taxon>
        <taxon>Intramacronucleata</taxon>
        <taxon>Spirotrichea</taxon>
        <taxon>Stichotrichia</taxon>
        <taxon>Sporadotrichida</taxon>
        <taxon>Oxytrichidae</taxon>
        <taxon>Stylonychinae</taxon>
        <taxon>Stylonychia</taxon>
    </lineage>
</organism>
<feature type="compositionally biased region" description="Polar residues" evidence="1">
    <location>
        <begin position="55"/>
        <end position="65"/>
    </location>
</feature>
<dbReference type="Proteomes" id="UP000039865">
    <property type="component" value="Unassembled WGS sequence"/>
</dbReference>
<feature type="compositionally biased region" description="Basic and acidic residues" evidence="1">
    <location>
        <begin position="83"/>
        <end position="96"/>
    </location>
</feature>
<accession>A0A078A5V2</accession>
<feature type="compositionally biased region" description="Polar residues" evidence="1">
    <location>
        <begin position="22"/>
        <end position="32"/>
    </location>
</feature>
<feature type="compositionally biased region" description="Basic and acidic residues" evidence="1">
    <location>
        <begin position="106"/>
        <end position="116"/>
    </location>
</feature>
<feature type="compositionally biased region" description="Polar residues" evidence="1">
    <location>
        <begin position="191"/>
        <end position="227"/>
    </location>
</feature>
<protein>
    <submittedName>
        <fullName evidence="2">Uncharacterized protein</fullName>
    </submittedName>
</protein>
<evidence type="ECO:0000256" key="1">
    <source>
        <dbReference type="SAM" id="MobiDB-lite"/>
    </source>
</evidence>
<keyword evidence="3" id="KW-1185">Reference proteome</keyword>
<feature type="region of interest" description="Disordered" evidence="1">
    <location>
        <begin position="22"/>
        <end position="252"/>
    </location>
</feature>
<dbReference type="InParanoid" id="A0A078A5V2"/>
<evidence type="ECO:0000313" key="2">
    <source>
        <dbReference type="EMBL" id="CDW77281.1"/>
    </source>
</evidence>